<dbReference type="Proteomes" id="UP000290545">
    <property type="component" value="Unassembled WGS sequence"/>
</dbReference>
<gene>
    <name evidence="3" type="ORF">ESB13_16400</name>
</gene>
<organism evidence="3 4">
    <name type="scientific">Filimonas effusa</name>
    <dbReference type="NCBI Taxonomy" id="2508721"/>
    <lineage>
        <taxon>Bacteria</taxon>
        <taxon>Pseudomonadati</taxon>
        <taxon>Bacteroidota</taxon>
        <taxon>Chitinophagia</taxon>
        <taxon>Chitinophagales</taxon>
        <taxon>Chitinophagaceae</taxon>
        <taxon>Filimonas</taxon>
    </lineage>
</organism>
<reference evidence="3 4" key="1">
    <citation type="submission" date="2019-01" db="EMBL/GenBank/DDBJ databases">
        <title>Filimonas sp. strain TTM-71.</title>
        <authorList>
            <person name="Chen W.-M."/>
        </authorList>
    </citation>
    <scope>NUCLEOTIDE SEQUENCE [LARGE SCALE GENOMIC DNA]</scope>
    <source>
        <strain evidence="3 4">TTM-71</strain>
    </source>
</reference>
<sequence>MKKKLTIFLTASILLAAVGMETACTKGGTLTTITGSRYTITAAASAKQLVPAIDTSSTGSLTGLYDEDANIFTYTLSWNDLWKDSRKDTITSISFYGPANAGANGQLVRTLPFVNPNKAGSINLGLSGNNGLKGNEINDFLAGTYYFTVNTKRYGTGIIRGQLSVQKQ</sequence>
<evidence type="ECO:0000259" key="2">
    <source>
        <dbReference type="PROSITE" id="PS50933"/>
    </source>
</evidence>
<accession>A0A4Q1D7D9</accession>
<feature type="chain" id="PRO_5020210618" evidence="1">
    <location>
        <begin position="24"/>
        <end position="168"/>
    </location>
</feature>
<keyword evidence="4" id="KW-1185">Reference proteome</keyword>
<evidence type="ECO:0000256" key="1">
    <source>
        <dbReference type="SAM" id="SignalP"/>
    </source>
</evidence>
<dbReference type="OrthoDB" id="669442at2"/>
<dbReference type="Pfam" id="PF07452">
    <property type="entry name" value="CHRD"/>
    <property type="match status" value="1"/>
</dbReference>
<dbReference type="RefSeq" id="WP_129004713.1">
    <property type="nucleotide sequence ID" value="NZ_SDHZ01000002.1"/>
</dbReference>
<dbReference type="EMBL" id="SDHZ01000002">
    <property type="protein sequence ID" value="RXK83661.1"/>
    <property type="molecule type" value="Genomic_DNA"/>
</dbReference>
<keyword evidence="1" id="KW-0732">Signal</keyword>
<dbReference type="InterPro" id="IPR010895">
    <property type="entry name" value="CHRD"/>
</dbReference>
<dbReference type="SMART" id="SM00754">
    <property type="entry name" value="CHRD"/>
    <property type="match status" value="1"/>
</dbReference>
<feature type="signal peptide" evidence="1">
    <location>
        <begin position="1"/>
        <end position="23"/>
    </location>
</feature>
<evidence type="ECO:0000313" key="4">
    <source>
        <dbReference type="Proteomes" id="UP000290545"/>
    </source>
</evidence>
<dbReference type="PROSITE" id="PS50933">
    <property type="entry name" value="CHRD"/>
    <property type="match status" value="1"/>
</dbReference>
<name>A0A4Q1D7D9_9BACT</name>
<feature type="domain" description="CHRD" evidence="2">
    <location>
        <begin position="36"/>
        <end position="168"/>
    </location>
</feature>
<evidence type="ECO:0000313" key="3">
    <source>
        <dbReference type="EMBL" id="RXK83661.1"/>
    </source>
</evidence>
<proteinExistence type="predicted"/>
<dbReference type="AlphaFoldDB" id="A0A4Q1D7D9"/>
<comment type="caution">
    <text evidence="3">The sequence shown here is derived from an EMBL/GenBank/DDBJ whole genome shotgun (WGS) entry which is preliminary data.</text>
</comment>
<protein>
    <submittedName>
        <fullName evidence="3">CHRD domain-containing protein</fullName>
    </submittedName>
</protein>